<reference evidence="12" key="1">
    <citation type="journal article" date="2019" name="Int. J. Syst. Evol. Microbiol.">
        <title>The Global Catalogue of Microorganisms (GCM) 10K type strain sequencing project: providing services to taxonomists for standard genome sequencing and annotation.</title>
        <authorList>
            <consortium name="The Broad Institute Genomics Platform"/>
            <consortium name="The Broad Institute Genome Sequencing Center for Infectious Disease"/>
            <person name="Wu L."/>
            <person name="Ma J."/>
        </authorList>
    </citation>
    <scope>NUCLEOTIDE SEQUENCE [LARGE SCALE GENOMIC DNA]</scope>
    <source>
        <strain evidence="12">KCTC 42182</strain>
    </source>
</reference>
<keyword evidence="6" id="KW-0067">ATP-binding</keyword>
<evidence type="ECO:0000256" key="9">
    <source>
        <dbReference type="ARBA" id="ARBA00023136"/>
    </source>
</evidence>
<gene>
    <name evidence="11" type="ORF">ACFOOQ_02970</name>
</gene>
<dbReference type="PROSITE" id="PS50893">
    <property type="entry name" value="ABC_TRANSPORTER_2"/>
    <property type="match status" value="1"/>
</dbReference>
<dbReference type="PANTHER" id="PTHR42771:SF2">
    <property type="entry name" value="IRON(3+)-HYDROXAMATE IMPORT ATP-BINDING PROTEIN FHUC"/>
    <property type="match status" value="1"/>
</dbReference>
<keyword evidence="5" id="KW-0547">Nucleotide-binding</keyword>
<keyword evidence="2" id="KW-0813">Transport</keyword>
<comment type="subcellular location">
    <subcellularLocation>
        <location evidence="1">Cell membrane</location>
        <topology evidence="1">Peripheral membrane protein</topology>
    </subcellularLocation>
</comment>
<feature type="domain" description="ABC transporter" evidence="10">
    <location>
        <begin position="14"/>
        <end position="229"/>
    </location>
</feature>
<dbReference type="RefSeq" id="WP_379721550.1">
    <property type="nucleotide sequence ID" value="NZ_JBHRYJ010000001.1"/>
</dbReference>
<keyword evidence="9" id="KW-0472">Membrane</keyword>
<keyword evidence="8" id="KW-0406">Ion transport</keyword>
<name>A0ABV7VCE6_9PROT</name>
<evidence type="ECO:0000259" key="10">
    <source>
        <dbReference type="PROSITE" id="PS50893"/>
    </source>
</evidence>
<keyword evidence="7" id="KW-0408">Iron</keyword>
<evidence type="ECO:0000313" key="11">
    <source>
        <dbReference type="EMBL" id="MFC3674487.1"/>
    </source>
</evidence>
<dbReference type="Proteomes" id="UP001595711">
    <property type="component" value="Unassembled WGS sequence"/>
</dbReference>
<dbReference type="SMART" id="SM00382">
    <property type="entry name" value="AAA"/>
    <property type="match status" value="1"/>
</dbReference>
<dbReference type="InterPro" id="IPR051535">
    <property type="entry name" value="Siderophore_ABC-ATPase"/>
</dbReference>
<dbReference type="Gene3D" id="3.40.50.300">
    <property type="entry name" value="P-loop containing nucleotide triphosphate hydrolases"/>
    <property type="match status" value="2"/>
</dbReference>
<dbReference type="Pfam" id="PF13304">
    <property type="entry name" value="AAA_21"/>
    <property type="match status" value="1"/>
</dbReference>
<protein>
    <submittedName>
        <fullName evidence="11">AAA family ATPase</fullName>
    </submittedName>
</protein>
<evidence type="ECO:0000256" key="2">
    <source>
        <dbReference type="ARBA" id="ARBA00022448"/>
    </source>
</evidence>
<evidence type="ECO:0000256" key="3">
    <source>
        <dbReference type="ARBA" id="ARBA00022475"/>
    </source>
</evidence>
<evidence type="ECO:0000256" key="7">
    <source>
        <dbReference type="ARBA" id="ARBA00023004"/>
    </source>
</evidence>
<dbReference type="EMBL" id="JBHRYJ010000001">
    <property type="protein sequence ID" value="MFC3674487.1"/>
    <property type="molecule type" value="Genomic_DNA"/>
</dbReference>
<accession>A0ABV7VCE6</accession>
<organism evidence="11 12">
    <name type="scientific">Ferrovibrio xuzhouensis</name>
    <dbReference type="NCBI Taxonomy" id="1576914"/>
    <lineage>
        <taxon>Bacteria</taxon>
        <taxon>Pseudomonadati</taxon>
        <taxon>Pseudomonadota</taxon>
        <taxon>Alphaproteobacteria</taxon>
        <taxon>Rhodospirillales</taxon>
        <taxon>Rhodospirillaceae</taxon>
        <taxon>Ferrovibrio</taxon>
    </lineage>
</organism>
<evidence type="ECO:0000313" key="12">
    <source>
        <dbReference type="Proteomes" id="UP001595711"/>
    </source>
</evidence>
<evidence type="ECO:0000256" key="5">
    <source>
        <dbReference type="ARBA" id="ARBA00022741"/>
    </source>
</evidence>
<evidence type="ECO:0000256" key="1">
    <source>
        <dbReference type="ARBA" id="ARBA00004202"/>
    </source>
</evidence>
<keyword evidence="3" id="KW-1003">Cell membrane</keyword>
<proteinExistence type="predicted"/>
<dbReference type="InterPro" id="IPR038729">
    <property type="entry name" value="Rad50/SbcC_AAA"/>
</dbReference>
<comment type="caution">
    <text evidence="11">The sequence shown here is derived from an EMBL/GenBank/DDBJ whole genome shotgun (WGS) entry which is preliminary data.</text>
</comment>
<evidence type="ECO:0000256" key="8">
    <source>
        <dbReference type="ARBA" id="ARBA00023065"/>
    </source>
</evidence>
<dbReference type="InterPro" id="IPR003593">
    <property type="entry name" value="AAA+_ATPase"/>
</dbReference>
<evidence type="ECO:0000256" key="4">
    <source>
        <dbReference type="ARBA" id="ARBA00022496"/>
    </source>
</evidence>
<dbReference type="InterPro" id="IPR003959">
    <property type="entry name" value="ATPase_AAA_core"/>
</dbReference>
<dbReference type="SUPFAM" id="SSF52540">
    <property type="entry name" value="P-loop containing nucleoside triphosphate hydrolases"/>
    <property type="match status" value="1"/>
</dbReference>
<sequence>MITAPFLKQIRLDPQKVDVKAFPFNTVSYLTADFELGFDAAVTILVGENGTGKSTLIEAIAQAAGFSAQGGSQDHRTGGPDTGNALAKALRLSWLPRVSRGFFFRAESFFNFASYLEQHDGVGDLHRRSHGEAFLDTFLDRLHARERAIYILDEPEVALSPQRQLAFLRILREWQLSRQVQAIIATHSPILMCLPDAALLSLDGGTIRPVTVAETEHYRVTRRFLANPAAVLADLFEDLG</sequence>
<dbReference type="Pfam" id="PF13476">
    <property type="entry name" value="AAA_23"/>
    <property type="match status" value="1"/>
</dbReference>
<dbReference type="PANTHER" id="PTHR42771">
    <property type="entry name" value="IRON(3+)-HYDROXAMATE IMPORT ATP-BINDING PROTEIN FHUC"/>
    <property type="match status" value="1"/>
</dbReference>
<evidence type="ECO:0000256" key="6">
    <source>
        <dbReference type="ARBA" id="ARBA00022840"/>
    </source>
</evidence>
<dbReference type="InterPro" id="IPR027417">
    <property type="entry name" value="P-loop_NTPase"/>
</dbReference>
<keyword evidence="4" id="KW-0410">Iron transport</keyword>
<dbReference type="InterPro" id="IPR003439">
    <property type="entry name" value="ABC_transporter-like_ATP-bd"/>
</dbReference>
<keyword evidence="12" id="KW-1185">Reference proteome</keyword>